<evidence type="ECO:0000256" key="3">
    <source>
        <dbReference type="ARBA" id="ARBA00022576"/>
    </source>
</evidence>
<comment type="similarity">
    <text evidence="2">In the C-terminal section; belongs to the class-I pyridoxal-phosphate-dependent aminotransferase family.</text>
</comment>
<dbReference type="PANTHER" id="PTHR46577:SF1">
    <property type="entry name" value="HTH-TYPE TRANSCRIPTIONAL REGULATORY PROTEIN GABR"/>
    <property type="match status" value="1"/>
</dbReference>
<evidence type="ECO:0000256" key="2">
    <source>
        <dbReference type="ARBA" id="ARBA00005384"/>
    </source>
</evidence>
<evidence type="ECO:0000256" key="4">
    <source>
        <dbReference type="ARBA" id="ARBA00022898"/>
    </source>
</evidence>
<organism evidence="9 10">
    <name type="scientific">Paenibacillus tritici</name>
    <dbReference type="NCBI Taxonomy" id="1873425"/>
    <lineage>
        <taxon>Bacteria</taxon>
        <taxon>Bacillati</taxon>
        <taxon>Bacillota</taxon>
        <taxon>Bacilli</taxon>
        <taxon>Bacillales</taxon>
        <taxon>Paenibacillaceae</taxon>
        <taxon>Paenibacillus</taxon>
    </lineage>
</organism>
<dbReference type="InterPro" id="IPR015421">
    <property type="entry name" value="PyrdxlP-dep_Trfase_major"/>
</dbReference>
<dbReference type="SUPFAM" id="SSF53383">
    <property type="entry name" value="PLP-dependent transferases"/>
    <property type="match status" value="1"/>
</dbReference>
<dbReference type="CDD" id="cd07377">
    <property type="entry name" value="WHTH_GntR"/>
    <property type="match status" value="1"/>
</dbReference>
<dbReference type="Gene3D" id="3.40.640.10">
    <property type="entry name" value="Type I PLP-dependent aspartate aminotransferase-like (Major domain)"/>
    <property type="match status" value="1"/>
</dbReference>
<dbReference type="SMART" id="SM00345">
    <property type="entry name" value="HTH_GNTR"/>
    <property type="match status" value="1"/>
</dbReference>
<evidence type="ECO:0000256" key="5">
    <source>
        <dbReference type="ARBA" id="ARBA00023015"/>
    </source>
</evidence>
<evidence type="ECO:0000256" key="7">
    <source>
        <dbReference type="ARBA" id="ARBA00023163"/>
    </source>
</evidence>
<dbReference type="InterPro" id="IPR015424">
    <property type="entry name" value="PyrdxlP-dep_Trfase"/>
</dbReference>
<dbReference type="Proteomes" id="UP000711047">
    <property type="component" value="Unassembled WGS sequence"/>
</dbReference>
<keyword evidence="6" id="KW-0238">DNA-binding</keyword>
<sequence length="478" mass="54061">MLLVPDLNEHSELPYYIQLYNYFSKAILGGSLESGTRLPSIRRLATLCGISATPVELAYQQLLAEGFIASKPRSGYYILPVHKGSSAAEDGERLRPAARPITPRDSRQYTYDFHISRNDFSLFPHKIWRSLYQEQLTNPDLLQYGDPQGEPALRQSIAAHLRQFRGLRCTEKQIVVGGDQYTLCSLLCLMLKERVSGLGIEDPGYHLLPAAFKRSGYMVMPIPLDEDGLQVEKLYPSGADAVYISPSHQFPRGIAMPIARRLALLDWARSTGGYIIEDDYDGEFRYHGRPIPALQGLIADSPVIYMCSFAQSVAPALCIHYMVLPEELLPLYHSLRSELYLEHSASRLHQIALHYFMERGHFERHLRRMRLLYQRKHDLLLRSVRQHFGDAAVLSGADAGFHLLLTLTSPAAGRARELAAAAAEAGGIRVTPMSYTWWDKPDYDEPEFILGFGGIAEDLIDEGIRRLAEIWVNYIRRT</sequence>
<feature type="domain" description="HTH gntR-type" evidence="8">
    <location>
        <begin position="13"/>
        <end position="81"/>
    </location>
</feature>
<dbReference type="PANTHER" id="PTHR46577">
    <property type="entry name" value="HTH-TYPE TRANSCRIPTIONAL REGULATORY PROTEIN GABR"/>
    <property type="match status" value="1"/>
</dbReference>
<keyword evidence="3 9" id="KW-0808">Transferase</keyword>
<accession>A0ABX2DSK3</accession>
<evidence type="ECO:0000256" key="6">
    <source>
        <dbReference type="ARBA" id="ARBA00023125"/>
    </source>
</evidence>
<protein>
    <submittedName>
        <fullName evidence="9">PLP-dependent aminotransferase family protein</fullName>
    </submittedName>
</protein>
<comment type="cofactor">
    <cofactor evidence="1">
        <name>pyridoxal 5'-phosphate</name>
        <dbReference type="ChEBI" id="CHEBI:597326"/>
    </cofactor>
</comment>
<dbReference type="RefSeq" id="WP_173135250.1">
    <property type="nucleotide sequence ID" value="NZ_JABMKX010000008.1"/>
</dbReference>
<keyword evidence="10" id="KW-1185">Reference proteome</keyword>
<keyword evidence="4" id="KW-0663">Pyridoxal phosphate</keyword>
<dbReference type="InterPro" id="IPR000524">
    <property type="entry name" value="Tscrpt_reg_HTH_GntR"/>
</dbReference>
<evidence type="ECO:0000313" key="10">
    <source>
        <dbReference type="Proteomes" id="UP000711047"/>
    </source>
</evidence>
<dbReference type="PROSITE" id="PS50949">
    <property type="entry name" value="HTH_GNTR"/>
    <property type="match status" value="1"/>
</dbReference>
<evidence type="ECO:0000259" key="8">
    <source>
        <dbReference type="PROSITE" id="PS50949"/>
    </source>
</evidence>
<dbReference type="SUPFAM" id="SSF46785">
    <property type="entry name" value="Winged helix' DNA-binding domain"/>
    <property type="match status" value="1"/>
</dbReference>
<reference evidence="9 10" key="1">
    <citation type="submission" date="2020-05" db="EMBL/GenBank/DDBJ databases">
        <title>Paenibacillus glebae, sp. nov., Paenibacillus humi sp. nov., Paenibacillus pedi sp. nov., Paenibacillus terrestris sp. nov. and Paenibacillus terricola sp. nov., isolated from a forest top soil sample.</title>
        <authorList>
            <person name="Qi S."/>
            <person name="Carlier A."/>
            <person name="Cnockaert M."/>
            <person name="Vandamme P."/>
        </authorList>
    </citation>
    <scope>NUCLEOTIDE SEQUENCE [LARGE SCALE GENOMIC DNA]</scope>
    <source>
        <strain evidence="9 10">LMG 29502</strain>
    </source>
</reference>
<dbReference type="Pfam" id="PF00392">
    <property type="entry name" value="GntR"/>
    <property type="match status" value="1"/>
</dbReference>
<evidence type="ECO:0000313" key="9">
    <source>
        <dbReference type="EMBL" id="NQX46831.1"/>
    </source>
</evidence>
<dbReference type="InterPro" id="IPR051446">
    <property type="entry name" value="HTH_trans_reg/aminotransferase"/>
</dbReference>
<proteinExistence type="inferred from homology"/>
<gene>
    <name evidence="9" type="ORF">HQN87_15945</name>
</gene>
<dbReference type="Gene3D" id="1.10.10.10">
    <property type="entry name" value="Winged helix-like DNA-binding domain superfamily/Winged helix DNA-binding domain"/>
    <property type="match status" value="1"/>
</dbReference>
<comment type="caution">
    <text evidence="9">The sequence shown here is derived from an EMBL/GenBank/DDBJ whole genome shotgun (WGS) entry which is preliminary data.</text>
</comment>
<keyword evidence="3 9" id="KW-0032">Aminotransferase</keyword>
<keyword evidence="7" id="KW-0804">Transcription</keyword>
<name>A0ABX2DSK3_9BACL</name>
<dbReference type="EMBL" id="JABMKX010000008">
    <property type="protein sequence ID" value="NQX46831.1"/>
    <property type="molecule type" value="Genomic_DNA"/>
</dbReference>
<dbReference type="CDD" id="cd00609">
    <property type="entry name" value="AAT_like"/>
    <property type="match status" value="1"/>
</dbReference>
<evidence type="ECO:0000256" key="1">
    <source>
        <dbReference type="ARBA" id="ARBA00001933"/>
    </source>
</evidence>
<dbReference type="GO" id="GO:0008483">
    <property type="term" value="F:transaminase activity"/>
    <property type="evidence" value="ECO:0007669"/>
    <property type="project" value="UniProtKB-KW"/>
</dbReference>
<dbReference type="InterPro" id="IPR004839">
    <property type="entry name" value="Aminotransferase_I/II_large"/>
</dbReference>
<keyword evidence="5" id="KW-0805">Transcription regulation</keyword>
<dbReference type="InterPro" id="IPR036390">
    <property type="entry name" value="WH_DNA-bd_sf"/>
</dbReference>
<dbReference type="InterPro" id="IPR036388">
    <property type="entry name" value="WH-like_DNA-bd_sf"/>
</dbReference>
<dbReference type="Pfam" id="PF00155">
    <property type="entry name" value="Aminotran_1_2"/>
    <property type="match status" value="1"/>
</dbReference>